<feature type="region of interest" description="Disordered" evidence="1">
    <location>
        <begin position="1"/>
        <end position="32"/>
    </location>
</feature>
<keyword evidence="4" id="KW-1185">Reference proteome</keyword>
<dbReference type="GO" id="GO:0005737">
    <property type="term" value="C:cytoplasm"/>
    <property type="evidence" value="ECO:0007669"/>
    <property type="project" value="TreeGrafter"/>
</dbReference>
<dbReference type="SMART" id="SM00310">
    <property type="entry name" value="PTBI"/>
    <property type="match status" value="1"/>
</dbReference>
<dbReference type="GO" id="GO:0005068">
    <property type="term" value="F:transmembrane receptor protein tyrosine kinase adaptor activity"/>
    <property type="evidence" value="ECO:0007669"/>
    <property type="project" value="TreeGrafter"/>
</dbReference>
<dbReference type="SMART" id="SM01244">
    <property type="entry name" value="IRS"/>
    <property type="match status" value="1"/>
</dbReference>
<evidence type="ECO:0000313" key="4">
    <source>
        <dbReference type="Proteomes" id="UP001174909"/>
    </source>
</evidence>
<dbReference type="EMBL" id="CASHTH010002939">
    <property type="protein sequence ID" value="CAI8037475.1"/>
    <property type="molecule type" value="Genomic_DNA"/>
</dbReference>
<dbReference type="Proteomes" id="UP001174909">
    <property type="component" value="Unassembled WGS sequence"/>
</dbReference>
<dbReference type="AlphaFoldDB" id="A0AA35SWM0"/>
<evidence type="ECO:0000313" key="3">
    <source>
        <dbReference type="EMBL" id="CAI8037475.1"/>
    </source>
</evidence>
<sequence length="134" mass="14785">MAEYATLSEALPRQQLPSPPSRPSDAAAEPMAASKQYRVKNVDMKGRIIHVGFLEVSEIGVTFSFEHYPAEAIHWPLNCIRRYGVNAVTGVLALEVGRRAPTGEGHFGFRADEADEICTVLDHFTSSSGRLWQV</sequence>
<evidence type="ECO:0000259" key="2">
    <source>
        <dbReference type="PROSITE" id="PS51064"/>
    </source>
</evidence>
<dbReference type="InterPro" id="IPR002404">
    <property type="entry name" value="IRS_PTB"/>
</dbReference>
<proteinExistence type="predicted"/>
<dbReference type="Gene3D" id="2.30.29.30">
    <property type="entry name" value="Pleckstrin-homology domain (PH domain)/Phosphotyrosine-binding domain (PTB)"/>
    <property type="match status" value="1"/>
</dbReference>
<name>A0AA35SWM0_GEOBA</name>
<protein>
    <submittedName>
        <fullName evidence="3">Fibroblast growth factor receptor substrate 3</fullName>
    </submittedName>
</protein>
<keyword evidence="3" id="KW-0675">Receptor</keyword>
<dbReference type="InterPro" id="IPR011993">
    <property type="entry name" value="PH-like_dom_sf"/>
</dbReference>
<reference evidence="3" key="1">
    <citation type="submission" date="2023-03" db="EMBL/GenBank/DDBJ databases">
        <authorList>
            <person name="Steffen K."/>
            <person name="Cardenas P."/>
        </authorList>
    </citation>
    <scope>NUCLEOTIDE SEQUENCE</scope>
</reference>
<dbReference type="SUPFAM" id="SSF50729">
    <property type="entry name" value="PH domain-like"/>
    <property type="match status" value="1"/>
</dbReference>
<evidence type="ECO:0000256" key="1">
    <source>
        <dbReference type="SAM" id="MobiDB-lite"/>
    </source>
</evidence>
<dbReference type="Pfam" id="PF02174">
    <property type="entry name" value="IRS"/>
    <property type="match status" value="1"/>
</dbReference>
<dbReference type="GO" id="GO:0005104">
    <property type="term" value="F:fibroblast growth factor receptor binding"/>
    <property type="evidence" value="ECO:0007669"/>
    <property type="project" value="TreeGrafter"/>
</dbReference>
<dbReference type="PANTHER" id="PTHR21258:SF55">
    <property type="entry name" value="FI23523P1"/>
    <property type="match status" value="1"/>
</dbReference>
<dbReference type="PANTHER" id="PTHR21258">
    <property type="entry name" value="DOCKING PROTEIN RELATED"/>
    <property type="match status" value="1"/>
</dbReference>
<accession>A0AA35SWM0</accession>
<gene>
    <name evidence="3" type="ORF">GBAR_LOCUS20956</name>
</gene>
<comment type="caution">
    <text evidence="3">The sequence shown here is derived from an EMBL/GenBank/DDBJ whole genome shotgun (WGS) entry which is preliminary data.</text>
</comment>
<dbReference type="PROSITE" id="PS51064">
    <property type="entry name" value="IRS_PTB"/>
    <property type="match status" value="1"/>
</dbReference>
<dbReference type="InterPro" id="IPR050996">
    <property type="entry name" value="Docking_Protein_DOK"/>
</dbReference>
<feature type="domain" description="IRS-type PTB" evidence="2">
    <location>
        <begin position="29"/>
        <end position="134"/>
    </location>
</feature>
<dbReference type="GO" id="GO:0008543">
    <property type="term" value="P:fibroblast growth factor receptor signaling pathway"/>
    <property type="evidence" value="ECO:0007669"/>
    <property type="project" value="TreeGrafter"/>
</dbReference>
<organism evidence="3 4">
    <name type="scientific">Geodia barretti</name>
    <name type="common">Barrett's horny sponge</name>
    <dbReference type="NCBI Taxonomy" id="519541"/>
    <lineage>
        <taxon>Eukaryota</taxon>
        <taxon>Metazoa</taxon>
        <taxon>Porifera</taxon>
        <taxon>Demospongiae</taxon>
        <taxon>Heteroscleromorpha</taxon>
        <taxon>Tetractinellida</taxon>
        <taxon>Astrophorina</taxon>
        <taxon>Geodiidae</taxon>
        <taxon>Geodia</taxon>
    </lineage>
</organism>